<dbReference type="EMBL" id="CAJNOQ010008673">
    <property type="protein sequence ID" value="CAF1203577.1"/>
    <property type="molecule type" value="Genomic_DNA"/>
</dbReference>
<organism evidence="2 5">
    <name type="scientific">Didymodactylos carnosus</name>
    <dbReference type="NCBI Taxonomy" id="1234261"/>
    <lineage>
        <taxon>Eukaryota</taxon>
        <taxon>Metazoa</taxon>
        <taxon>Spiralia</taxon>
        <taxon>Gnathifera</taxon>
        <taxon>Rotifera</taxon>
        <taxon>Eurotatoria</taxon>
        <taxon>Bdelloidea</taxon>
        <taxon>Philodinida</taxon>
        <taxon>Philodinidae</taxon>
        <taxon>Didymodactylos</taxon>
    </lineage>
</organism>
<evidence type="ECO:0000313" key="1">
    <source>
        <dbReference type="EMBL" id="CAF1186539.1"/>
    </source>
</evidence>
<dbReference type="Proteomes" id="UP000677228">
    <property type="component" value="Unassembled WGS sequence"/>
</dbReference>
<dbReference type="EMBL" id="CAJOBC010008673">
    <property type="protein sequence ID" value="CAF3967938.1"/>
    <property type="molecule type" value="Genomic_DNA"/>
</dbReference>
<proteinExistence type="predicted"/>
<protein>
    <submittedName>
        <fullName evidence="2">Uncharacterized protein</fullName>
    </submittedName>
</protein>
<keyword evidence="5" id="KW-1185">Reference proteome</keyword>
<comment type="caution">
    <text evidence="2">The sequence shown here is derived from an EMBL/GenBank/DDBJ whole genome shotgun (WGS) entry which is preliminary data.</text>
</comment>
<dbReference type="AlphaFoldDB" id="A0A814WKH7"/>
<dbReference type="Proteomes" id="UP000682733">
    <property type="component" value="Unassembled WGS sequence"/>
</dbReference>
<name>A0A814WKH7_9BILA</name>
<dbReference type="OrthoDB" id="539213at2759"/>
<reference evidence="2" key="1">
    <citation type="submission" date="2021-02" db="EMBL/GenBank/DDBJ databases">
        <authorList>
            <person name="Nowell W R."/>
        </authorList>
    </citation>
    <scope>NUCLEOTIDE SEQUENCE</scope>
</reference>
<evidence type="ECO:0000313" key="4">
    <source>
        <dbReference type="EMBL" id="CAF3997690.1"/>
    </source>
</evidence>
<evidence type="ECO:0000313" key="2">
    <source>
        <dbReference type="EMBL" id="CAF1203577.1"/>
    </source>
</evidence>
<gene>
    <name evidence="2" type="ORF">GPM918_LOCUS23848</name>
    <name evidence="1" type="ORF">OVA965_LOCUS23326</name>
    <name evidence="3" type="ORF">SRO942_LOCUS23846</name>
    <name evidence="4" type="ORF">TMI583_LOCUS24043</name>
</gene>
<evidence type="ECO:0000313" key="3">
    <source>
        <dbReference type="EMBL" id="CAF3967938.1"/>
    </source>
</evidence>
<dbReference type="EMBL" id="CAJNOK010013546">
    <property type="protein sequence ID" value="CAF1186539.1"/>
    <property type="molecule type" value="Genomic_DNA"/>
</dbReference>
<evidence type="ECO:0000313" key="5">
    <source>
        <dbReference type="Proteomes" id="UP000663829"/>
    </source>
</evidence>
<dbReference type="Proteomes" id="UP000663829">
    <property type="component" value="Unassembled WGS sequence"/>
</dbReference>
<dbReference type="Proteomes" id="UP000681722">
    <property type="component" value="Unassembled WGS sequence"/>
</dbReference>
<accession>A0A814WKH7</accession>
<dbReference type="EMBL" id="CAJOBA010035074">
    <property type="protein sequence ID" value="CAF3997690.1"/>
    <property type="molecule type" value="Genomic_DNA"/>
</dbReference>
<sequence>MVRPSKFGGHIGQIEWMKADENVYQEAEKWRWIVKHSWEDRKLDWLVHEIQTDFIDRQLKESKDFEIIQTFFDRAKTEMNPIHLIKAYTAETDFYKHLNKQLAIIGGNFKGTNGECNRCGIKCYLQVLFTHRDFDQMSYVGECYRGMTITKQTSEYPEENEILIMPYTAFRVKLIRMKNSTNQNDQIDYFIDLEESIPQLHLHQKQAIINAKQLTFRNKFKKKFNKWLGNED</sequence>